<feature type="region of interest" description="Disordered" evidence="1">
    <location>
        <begin position="1"/>
        <end position="85"/>
    </location>
</feature>
<organism evidence="3 4">
    <name type="scientific">Minwuia thermotolerans</name>
    <dbReference type="NCBI Taxonomy" id="2056226"/>
    <lineage>
        <taxon>Bacteria</taxon>
        <taxon>Pseudomonadati</taxon>
        <taxon>Pseudomonadota</taxon>
        <taxon>Alphaproteobacteria</taxon>
        <taxon>Minwuiales</taxon>
        <taxon>Minwuiaceae</taxon>
        <taxon>Minwuia</taxon>
    </lineage>
</organism>
<name>A0A2M9FW04_9PROT</name>
<dbReference type="EMBL" id="PHIG01000062">
    <property type="protein sequence ID" value="PJK27655.1"/>
    <property type="molecule type" value="Genomic_DNA"/>
</dbReference>
<proteinExistence type="predicted"/>
<reference evidence="3 4" key="1">
    <citation type="submission" date="2017-11" db="EMBL/GenBank/DDBJ databases">
        <title>Draft genome sequence of Rhizobiales bacterium SY3-13.</title>
        <authorList>
            <person name="Sun C."/>
        </authorList>
    </citation>
    <scope>NUCLEOTIDE SEQUENCE [LARGE SCALE GENOMIC DNA]</scope>
    <source>
        <strain evidence="3 4">SY3-13</strain>
    </source>
</reference>
<dbReference type="InterPro" id="IPR043736">
    <property type="entry name" value="DUF5681"/>
</dbReference>
<keyword evidence="4" id="KW-1185">Reference proteome</keyword>
<feature type="compositionally biased region" description="Basic residues" evidence="1">
    <location>
        <begin position="10"/>
        <end position="20"/>
    </location>
</feature>
<feature type="compositionally biased region" description="Basic residues" evidence="1">
    <location>
        <begin position="67"/>
        <end position="76"/>
    </location>
</feature>
<sequence>MSGDRDDGQKRRRAAQRRRARSGEDQGRARPEGDHPNDGNGDDYEVGFGKPPRSTRFQKGRSGNPRGRPKKPKPKPKPIELADAPSDYFLEQEAYRLLKFRENGEEVELPASQAVVRSAIMSALKGNRLSQRYVIEHLEQKEAARQQLKIERYRRLEAAKRDGQQVLAACGRSGKPEPELLPHPDDVILDPNTLDARVIGPSSAAEARRCAHRIALRAHLLHRAAHADRYGATRSGSSIATGRSGWLLLAQVLNLGLPPRLQWTDQDMTSALMRYAALPKRDSARQIETEGERLAHEWQAMKSLPPELERQIKELIGQVMPAAMD</sequence>
<dbReference type="RefSeq" id="WP_109796433.1">
    <property type="nucleotide sequence ID" value="NZ_PHIG01000062.1"/>
</dbReference>
<evidence type="ECO:0000313" key="3">
    <source>
        <dbReference type="EMBL" id="PJK27655.1"/>
    </source>
</evidence>
<protein>
    <recommendedName>
        <fullName evidence="2">DUF5681 domain-containing protein</fullName>
    </recommendedName>
</protein>
<evidence type="ECO:0000256" key="1">
    <source>
        <dbReference type="SAM" id="MobiDB-lite"/>
    </source>
</evidence>
<feature type="domain" description="DUF5681" evidence="2">
    <location>
        <begin position="53"/>
        <end position="142"/>
    </location>
</feature>
<accession>A0A2M9FW04</accession>
<evidence type="ECO:0000259" key="2">
    <source>
        <dbReference type="Pfam" id="PF18932"/>
    </source>
</evidence>
<evidence type="ECO:0000313" key="4">
    <source>
        <dbReference type="Proteomes" id="UP000229498"/>
    </source>
</evidence>
<dbReference type="AlphaFoldDB" id="A0A2M9FW04"/>
<gene>
    <name evidence="3" type="ORF">CVT23_21080</name>
</gene>
<dbReference type="Proteomes" id="UP000229498">
    <property type="component" value="Unassembled WGS sequence"/>
</dbReference>
<dbReference type="Pfam" id="PF18932">
    <property type="entry name" value="DUF5681"/>
    <property type="match status" value="1"/>
</dbReference>
<feature type="compositionally biased region" description="Basic and acidic residues" evidence="1">
    <location>
        <begin position="21"/>
        <end position="37"/>
    </location>
</feature>
<comment type="caution">
    <text evidence="3">The sequence shown here is derived from an EMBL/GenBank/DDBJ whole genome shotgun (WGS) entry which is preliminary data.</text>
</comment>